<reference evidence="3" key="1">
    <citation type="submission" date="2025-08" db="UniProtKB">
        <authorList>
            <consortium name="RefSeq"/>
        </authorList>
    </citation>
    <scope>IDENTIFICATION</scope>
</reference>
<dbReference type="PANTHER" id="PTHR34658:SF2">
    <property type="entry name" value="OS01G0151800 PROTEIN"/>
    <property type="match status" value="1"/>
</dbReference>
<proteinExistence type="predicted"/>
<name>A0A6I9RBH1_ELAGV</name>
<dbReference type="OrthoDB" id="1921102at2759"/>
<protein>
    <submittedName>
        <fullName evidence="3">Uncharacterized protein LOC105044454</fullName>
    </submittedName>
</protein>
<evidence type="ECO:0000313" key="3">
    <source>
        <dbReference type="RefSeq" id="XP_010920667.1"/>
    </source>
</evidence>
<sequence length="125" mass="13255">MALSFLAMNLWEMVVRCSPTFIYMATWTALITVTVAVAAFSPELAFVWAVSPSSSFALGCGGVGGAVRLPLEGPPGEVVCVPVHLFGRSKADFIIPPLFAALVVASSICFTWAVGLWEAEEETLS</sequence>
<keyword evidence="1" id="KW-0472">Membrane</keyword>
<dbReference type="AlphaFoldDB" id="A0A6I9RBH1"/>
<keyword evidence="1" id="KW-0812">Transmembrane</keyword>
<organism evidence="2 3">
    <name type="scientific">Elaeis guineensis var. tenera</name>
    <name type="common">Oil palm</name>
    <dbReference type="NCBI Taxonomy" id="51953"/>
    <lineage>
        <taxon>Eukaryota</taxon>
        <taxon>Viridiplantae</taxon>
        <taxon>Streptophyta</taxon>
        <taxon>Embryophyta</taxon>
        <taxon>Tracheophyta</taxon>
        <taxon>Spermatophyta</taxon>
        <taxon>Magnoliopsida</taxon>
        <taxon>Liliopsida</taxon>
        <taxon>Arecaceae</taxon>
        <taxon>Arecoideae</taxon>
        <taxon>Cocoseae</taxon>
        <taxon>Elaeidinae</taxon>
        <taxon>Elaeis</taxon>
    </lineage>
</organism>
<evidence type="ECO:0000313" key="2">
    <source>
        <dbReference type="Proteomes" id="UP000504607"/>
    </source>
</evidence>
<feature type="transmembrane region" description="Helical" evidence="1">
    <location>
        <begin position="21"/>
        <end position="40"/>
    </location>
</feature>
<evidence type="ECO:0000256" key="1">
    <source>
        <dbReference type="SAM" id="Phobius"/>
    </source>
</evidence>
<feature type="transmembrane region" description="Helical" evidence="1">
    <location>
        <begin position="98"/>
        <end position="117"/>
    </location>
</feature>
<accession>A0A6I9RBH1</accession>
<dbReference type="Proteomes" id="UP000504607">
    <property type="component" value="Chromosome 5"/>
</dbReference>
<dbReference type="InParanoid" id="A0A6I9RBH1"/>
<keyword evidence="2" id="KW-1185">Reference proteome</keyword>
<keyword evidence="1" id="KW-1133">Transmembrane helix</keyword>
<gene>
    <name evidence="3" type="primary">LOC105044454</name>
</gene>
<dbReference type="PANTHER" id="PTHR34658">
    <property type="entry name" value="OS01G0151800 PROTEIN"/>
    <property type="match status" value="1"/>
</dbReference>
<dbReference type="RefSeq" id="XP_010920667.1">
    <property type="nucleotide sequence ID" value="XM_010922365.2"/>
</dbReference>